<dbReference type="InterPro" id="IPR016161">
    <property type="entry name" value="Ald_DH/histidinol_DH"/>
</dbReference>
<evidence type="ECO:0000256" key="1">
    <source>
        <dbReference type="ARBA" id="ARBA00009986"/>
    </source>
</evidence>
<feature type="active site" evidence="3">
    <location>
        <position position="290"/>
    </location>
</feature>
<comment type="similarity">
    <text evidence="1 4">Belongs to the aldehyde dehydrogenase family.</text>
</comment>
<dbReference type="CDD" id="cd07091">
    <property type="entry name" value="ALDH_F1-2_Ald2-like"/>
    <property type="match status" value="1"/>
</dbReference>
<dbReference type="Gene3D" id="3.40.605.10">
    <property type="entry name" value="Aldehyde Dehydrogenase, Chain A, domain 1"/>
    <property type="match status" value="1"/>
</dbReference>
<dbReference type="AlphaFoldDB" id="A0AA48L401"/>
<dbReference type="InterPro" id="IPR029510">
    <property type="entry name" value="Ald_DH_CS_GLU"/>
</dbReference>
<dbReference type="FunFam" id="3.40.309.10:FF:000012">
    <property type="entry name" value="Betaine aldehyde dehydrogenase"/>
    <property type="match status" value="1"/>
</dbReference>
<dbReference type="PROSITE" id="PS00687">
    <property type="entry name" value="ALDEHYDE_DEHYDR_GLU"/>
    <property type="match status" value="1"/>
</dbReference>
<name>A0AA48L401_9TREE</name>
<dbReference type="InterPro" id="IPR016163">
    <property type="entry name" value="Ald_DH_C"/>
</dbReference>
<keyword evidence="7" id="KW-1185">Reference proteome</keyword>
<feature type="domain" description="Aldehyde dehydrogenase" evidence="5">
    <location>
        <begin position="51"/>
        <end position="515"/>
    </location>
</feature>
<accession>A0AA48L401</accession>
<dbReference type="SUPFAM" id="SSF53720">
    <property type="entry name" value="ALDH-like"/>
    <property type="match status" value="1"/>
</dbReference>
<keyword evidence="2 4" id="KW-0560">Oxidoreductase</keyword>
<dbReference type="KEGG" id="ccac:CcaHIS019_0403610"/>
<evidence type="ECO:0000313" key="6">
    <source>
        <dbReference type="EMBL" id="BEI91541.1"/>
    </source>
</evidence>
<evidence type="ECO:0000256" key="2">
    <source>
        <dbReference type="ARBA" id="ARBA00023002"/>
    </source>
</evidence>
<dbReference type="Proteomes" id="UP001233271">
    <property type="component" value="Chromosome 4"/>
</dbReference>
<dbReference type="RefSeq" id="XP_060456806.1">
    <property type="nucleotide sequence ID" value="XM_060600187.1"/>
</dbReference>
<dbReference type="InterPro" id="IPR016162">
    <property type="entry name" value="Ald_DH_N"/>
</dbReference>
<dbReference type="FunFam" id="3.40.605.10:FF:000026">
    <property type="entry name" value="Aldehyde dehydrogenase, putative"/>
    <property type="match status" value="1"/>
</dbReference>
<proteinExistence type="inferred from homology"/>
<dbReference type="FunFam" id="3.40.605.10:FF:000001">
    <property type="entry name" value="Aldehyde dehydrogenase 1"/>
    <property type="match status" value="1"/>
</dbReference>
<evidence type="ECO:0000256" key="4">
    <source>
        <dbReference type="RuleBase" id="RU003345"/>
    </source>
</evidence>
<sequence length="527" mass="56492">MSPFLLCRRHAFLRLPRQSHALSTLSLTARVDVPTLGEIDIPTGLHINGQWIAGRGEAFSTVNPATGDKLVDVAHASAEDVDDAVKAARHAFKTTWGMNVAATERARLINRLADLLERDAHRIAAVESLNGGKGIRIAREADVADSVACLRYYAGMADKIHGQTTDAFGGDKLALTLHQPIGVCGQIIPWNYPLQMWAWKVAPALAAGCTVVMKPSELTPLTALMMNALASEAELPAGVLNTVPGLGKSTGDAIARHMDIDKVAFTGSVPTGKRISIAAAESNLKKVTLELGGKSPMLVFASADTDEAAQWTANGIWYNSGQDCCASSRIYVQANVFDRYVNQLRKRALTVAIGAPSDERTSFGPLISEGQRDKVLGYITSAKEEGARLVSGGRAWPRSKGFYVEPTILANSANKDLRAAREEIFGPVVVVTPFRDEEHALELANDSPYGLAAAVFTSDTRQAIRVARGLDAGSVWINQYGAVHNNVPFGGFKQSGIGRELGTYGLEGYLQVKAVHLNLGVEASWPI</sequence>
<gene>
    <name evidence="6" type="ORF">CcaverHIS019_0403610</name>
</gene>
<dbReference type="GeneID" id="85495411"/>
<dbReference type="InterPro" id="IPR015590">
    <property type="entry name" value="Aldehyde_DH_dom"/>
</dbReference>
<organism evidence="6 7">
    <name type="scientific">Cutaneotrichosporon cavernicola</name>
    <dbReference type="NCBI Taxonomy" id="279322"/>
    <lineage>
        <taxon>Eukaryota</taxon>
        <taxon>Fungi</taxon>
        <taxon>Dikarya</taxon>
        <taxon>Basidiomycota</taxon>
        <taxon>Agaricomycotina</taxon>
        <taxon>Tremellomycetes</taxon>
        <taxon>Trichosporonales</taxon>
        <taxon>Trichosporonaceae</taxon>
        <taxon>Cutaneotrichosporon</taxon>
    </lineage>
</organism>
<evidence type="ECO:0000259" key="5">
    <source>
        <dbReference type="Pfam" id="PF00171"/>
    </source>
</evidence>
<reference evidence="6" key="1">
    <citation type="journal article" date="2023" name="BMC Genomics">
        <title>Chromosome-level genome assemblies of Cutaneotrichosporon spp. (Trichosporonales, Basidiomycota) reveal imbalanced evolution between nucleotide sequences and chromosome synteny.</title>
        <authorList>
            <person name="Kobayashi Y."/>
            <person name="Kayamori A."/>
            <person name="Aoki K."/>
            <person name="Shiwa Y."/>
            <person name="Matsutani M."/>
            <person name="Fujita N."/>
            <person name="Sugita T."/>
            <person name="Iwasaki W."/>
            <person name="Tanaka N."/>
            <person name="Takashima M."/>
        </authorList>
    </citation>
    <scope>NUCLEOTIDE SEQUENCE</scope>
    <source>
        <strain evidence="6">HIS019</strain>
    </source>
</reference>
<evidence type="ECO:0000313" key="7">
    <source>
        <dbReference type="Proteomes" id="UP001233271"/>
    </source>
</evidence>
<dbReference type="GO" id="GO:0004030">
    <property type="term" value="F:aldehyde dehydrogenase [NAD(P)+] activity"/>
    <property type="evidence" value="ECO:0007669"/>
    <property type="project" value="UniProtKB-ARBA"/>
</dbReference>
<dbReference type="EMBL" id="AP028215">
    <property type="protein sequence ID" value="BEI91541.1"/>
    <property type="molecule type" value="Genomic_DNA"/>
</dbReference>
<dbReference type="Gene3D" id="3.40.309.10">
    <property type="entry name" value="Aldehyde Dehydrogenase, Chain A, domain 2"/>
    <property type="match status" value="1"/>
</dbReference>
<dbReference type="Pfam" id="PF00171">
    <property type="entry name" value="Aldedh"/>
    <property type="match status" value="1"/>
</dbReference>
<evidence type="ECO:0000256" key="3">
    <source>
        <dbReference type="PROSITE-ProRule" id="PRU10007"/>
    </source>
</evidence>
<protein>
    <recommendedName>
        <fullName evidence="5">Aldehyde dehydrogenase domain-containing protein</fullName>
    </recommendedName>
</protein>
<dbReference type="PANTHER" id="PTHR11699">
    <property type="entry name" value="ALDEHYDE DEHYDROGENASE-RELATED"/>
    <property type="match status" value="1"/>
</dbReference>